<dbReference type="GO" id="GO:0016787">
    <property type="term" value="F:hydrolase activity"/>
    <property type="evidence" value="ECO:0007669"/>
    <property type="project" value="UniProtKB-KW"/>
</dbReference>
<keyword evidence="3" id="KW-0964">Secreted</keyword>
<gene>
    <name evidence="19" type="primary">PHLGI35240</name>
    <name evidence="19" type="ORF">PHLGIDRAFT_35240</name>
</gene>
<dbReference type="CDD" id="cd21175">
    <property type="entry name" value="LPMO_AA9"/>
    <property type="match status" value="1"/>
</dbReference>
<evidence type="ECO:0000256" key="11">
    <source>
        <dbReference type="ARBA" id="ARBA00023277"/>
    </source>
</evidence>
<dbReference type="AlphaFoldDB" id="A0A0C3PMJ6"/>
<dbReference type="EMBL" id="KN840489">
    <property type="protein sequence ID" value="KIP07853.1"/>
    <property type="molecule type" value="Genomic_DNA"/>
</dbReference>
<keyword evidence="20" id="KW-1185">Reference proteome</keyword>
<accession>A0A0C3PMJ6</accession>
<evidence type="ECO:0000256" key="6">
    <source>
        <dbReference type="ARBA" id="ARBA00023001"/>
    </source>
</evidence>
<keyword evidence="6" id="KW-0136">Cellulose degradation</keyword>
<evidence type="ECO:0000256" key="14">
    <source>
        <dbReference type="ARBA" id="ARBA00045077"/>
    </source>
</evidence>
<dbReference type="Pfam" id="PF03443">
    <property type="entry name" value="AA9"/>
    <property type="match status" value="1"/>
</dbReference>
<evidence type="ECO:0000313" key="19">
    <source>
        <dbReference type="EMBL" id="KIP07853.1"/>
    </source>
</evidence>
<name>A0A0C3PMJ6_PHLG1</name>
<dbReference type="GO" id="GO:0004497">
    <property type="term" value="F:monooxygenase activity"/>
    <property type="evidence" value="ECO:0007669"/>
    <property type="project" value="UniProtKB-KW"/>
</dbReference>
<evidence type="ECO:0000256" key="16">
    <source>
        <dbReference type="SAM" id="MobiDB-lite"/>
    </source>
</evidence>
<evidence type="ECO:0000256" key="10">
    <source>
        <dbReference type="ARBA" id="ARBA00023157"/>
    </source>
</evidence>
<dbReference type="PANTHER" id="PTHR33353">
    <property type="entry name" value="PUTATIVE (AFU_ORTHOLOGUE AFUA_1G12560)-RELATED"/>
    <property type="match status" value="1"/>
</dbReference>
<evidence type="ECO:0000256" key="9">
    <source>
        <dbReference type="ARBA" id="ARBA00023033"/>
    </source>
</evidence>
<evidence type="ECO:0000313" key="20">
    <source>
        <dbReference type="Proteomes" id="UP000053257"/>
    </source>
</evidence>
<evidence type="ECO:0000256" key="3">
    <source>
        <dbReference type="ARBA" id="ARBA00022525"/>
    </source>
</evidence>
<keyword evidence="11" id="KW-0119">Carbohydrate metabolism</keyword>
<comment type="catalytic activity">
    <reaction evidence="14">
        <text>[(1-&gt;4)-beta-D-glucosyl]n+m + reduced acceptor + O2 = 4-dehydro-beta-D-glucosyl-[(1-&gt;4)-beta-D-glucosyl]n-1 + [(1-&gt;4)-beta-D-glucosyl]m + acceptor + H2O.</text>
        <dbReference type="EC" id="1.14.99.56"/>
    </reaction>
</comment>
<proteinExistence type="inferred from homology"/>
<evidence type="ECO:0000256" key="8">
    <source>
        <dbReference type="ARBA" id="ARBA00023008"/>
    </source>
</evidence>
<feature type="chain" id="PRO_5002176934" description="lytic cellulose monooxygenase (C4-dehydrogenating)" evidence="17">
    <location>
        <begin position="21"/>
        <end position="310"/>
    </location>
</feature>
<evidence type="ECO:0000256" key="12">
    <source>
        <dbReference type="ARBA" id="ARBA00023326"/>
    </source>
</evidence>
<comment type="similarity">
    <text evidence="13">Belongs to the polysaccharide monooxygenase AA9 family.</text>
</comment>
<keyword evidence="5 17" id="KW-0732">Signal</keyword>
<keyword evidence="7" id="KW-0560">Oxidoreductase</keyword>
<dbReference type="InterPro" id="IPR005103">
    <property type="entry name" value="AA9_LPMO"/>
</dbReference>
<evidence type="ECO:0000256" key="7">
    <source>
        <dbReference type="ARBA" id="ARBA00023002"/>
    </source>
</evidence>
<feature type="compositionally biased region" description="Low complexity" evidence="16">
    <location>
        <begin position="243"/>
        <end position="286"/>
    </location>
</feature>
<reference evidence="19 20" key="1">
    <citation type="journal article" date="2014" name="PLoS Genet.">
        <title>Analysis of the Phlebiopsis gigantea genome, transcriptome and secretome provides insight into its pioneer colonization strategies of wood.</title>
        <authorList>
            <person name="Hori C."/>
            <person name="Ishida T."/>
            <person name="Igarashi K."/>
            <person name="Samejima M."/>
            <person name="Suzuki H."/>
            <person name="Master E."/>
            <person name="Ferreira P."/>
            <person name="Ruiz-Duenas F.J."/>
            <person name="Held B."/>
            <person name="Canessa P."/>
            <person name="Larrondo L.F."/>
            <person name="Schmoll M."/>
            <person name="Druzhinina I.S."/>
            <person name="Kubicek C.P."/>
            <person name="Gaskell J.A."/>
            <person name="Kersten P."/>
            <person name="St John F."/>
            <person name="Glasner J."/>
            <person name="Sabat G."/>
            <person name="Splinter BonDurant S."/>
            <person name="Syed K."/>
            <person name="Yadav J."/>
            <person name="Mgbeahuruike A.C."/>
            <person name="Kovalchuk A."/>
            <person name="Asiegbu F.O."/>
            <person name="Lackner G."/>
            <person name="Hoffmeister D."/>
            <person name="Rencoret J."/>
            <person name="Gutierrez A."/>
            <person name="Sun H."/>
            <person name="Lindquist E."/>
            <person name="Barry K."/>
            <person name="Riley R."/>
            <person name="Grigoriev I.V."/>
            <person name="Henrissat B."/>
            <person name="Kues U."/>
            <person name="Berka R.M."/>
            <person name="Martinez A.T."/>
            <person name="Covert S.F."/>
            <person name="Blanchette R.A."/>
            <person name="Cullen D."/>
        </authorList>
    </citation>
    <scope>NUCLEOTIDE SEQUENCE [LARGE SCALE GENOMIC DNA]</scope>
    <source>
        <strain evidence="19 20">11061_1 CR5-6</strain>
    </source>
</reference>
<evidence type="ECO:0000256" key="13">
    <source>
        <dbReference type="ARBA" id="ARBA00044502"/>
    </source>
</evidence>
<sequence length="310" mass="31764">MELFIITFFAILAFIPYVSAHGFVSKVLIDGKEYDGNTPQSSAISSPIRMISTIDPVKGADNPSITCGQDAQAAKLTVPANSGSNLQITWESGSGDVDWDHNVGPIMNYMASCGGNDCSTFNGSSAEFFKIEQSGQNADGTWAQAALHVGLPFNLTLPDNLSPGGYLLRHEIIALQGAVSVGGAEFYPSCIQLLIGGSGNGVPSPTVSFPGAYSDTDPGILDPDVYNPGSSYTFPGGPLSNLASPGANSSDSSSPAGSGASGSAPAGASATPVSTTAAGAPSASATKTCRLNQKRMAKRHAREWRIGGSH</sequence>
<keyword evidence="12" id="KW-0624">Polysaccharide degradation</keyword>
<dbReference type="GO" id="GO:0005576">
    <property type="term" value="C:extracellular region"/>
    <property type="evidence" value="ECO:0007669"/>
    <property type="project" value="UniProtKB-SubCell"/>
</dbReference>
<evidence type="ECO:0000256" key="1">
    <source>
        <dbReference type="ARBA" id="ARBA00001973"/>
    </source>
</evidence>
<organism evidence="19 20">
    <name type="scientific">Phlebiopsis gigantea (strain 11061_1 CR5-6)</name>
    <name type="common">White-rot fungus</name>
    <name type="synonym">Peniophora gigantea</name>
    <dbReference type="NCBI Taxonomy" id="745531"/>
    <lineage>
        <taxon>Eukaryota</taxon>
        <taxon>Fungi</taxon>
        <taxon>Dikarya</taxon>
        <taxon>Basidiomycota</taxon>
        <taxon>Agaricomycotina</taxon>
        <taxon>Agaricomycetes</taxon>
        <taxon>Polyporales</taxon>
        <taxon>Phanerochaetaceae</taxon>
        <taxon>Phlebiopsis</taxon>
    </lineage>
</organism>
<evidence type="ECO:0000256" key="2">
    <source>
        <dbReference type="ARBA" id="ARBA00004613"/>
    </source>
</evidence>
<evidence type="ECO:0000256" key="17">
    <source>
        <dbReference type="SAM" id="SignalP"/>
    </source>
</evidence>
<dbReference type="InterPro" id="IPR049892">
    <property type="entry name" value="AA9"/>
</dbReference>
<comment type="cofactor">
    <cofactor evidence="1">
        <name>Cu(2+)</name>
        <dbReference type="ChEBI" id="CHEBI:29036"/>
    </cofactor>
</comment>
<evidence type="ECO:0000259" key="18">
    <source>
        <dbReference type="Pfam" id="PF03443"/>
    </source>
</evidence>
<dbReference type="HOGENOM" id="CLU_031730_2_1_1"/>
<feature type="domain" description="Auxiliary Activity family 9 catalytic" evidence="18">
    <location>
        <begin position="21"/>
        <end position="227"/>
    </location>
</feature>
<keyword evidence="19" id="KW-0378">Hydrolase</keyword>
<evidence type="ECO:0000256" key="4">
    <source>
        <dbReference type="ARBA" id="ARBA00022723"/>
    </source>
</evidence>
<comment type="subcellular location">
    <subcellularLocation>
        <location evidence="2">Secreted</location>
    </subcellularLocation>
</comment>
<keyword evidence="10" id="KW-1015">Disulfide bond</keyword>
<dbReference type="GO" id="GO:0030245">
    <property type="term" value="P:cellulose catabolic process"/>
    <property type="evidence" value="ECO:0007669"/>
    <property type="project" value="UniProtKB-KW"/>
</dbReference>
<feature type="signal peptide" evidence="17">
    <location>
        <begin position="1"/>
        <end position="20"/>
    </location>
</feature>
<evidence type="ECO:0000256" key="5">
    <source>
        <dbReference type="ARBA" id="ARBA00022729"/>
    </source>
</evidence>
<dbReference type="PANTHER" id="PTHR33353:SF10">
    <property type="entry name" value="ENDO-BETA-1,4-GLUCANASE D"/>
    <property type="match status" value="1"/>
</dbReference>
<keyword evidence="8" id="KW-0186">Copper</keyword>
<protein>
    <recommendedName>
        <fullName evidence="15">lytic cellulose monooxygenase (C4-dehydrogenating)</fullName>
        <ecNumber evidence="15">1.14.99.56</ecNumber>
    </recommendedName>
</protein>
<dbReference type="GO" id="GO:0046872">
    <property type="term" value="F:metal ion binding"/>
    <property type="evidence" value="ECO:0007669"/>
    <property type="project" value="UniProtKB-KW"/>
</dbReference>
<feature type="compositionally biased region" description="Basic residues" evidence="16">
    <location>
        <begin position="292"/>
        <end position="302"/>
    </location>
</feature>
<feature type="region of interest" description="Disordered" evidence="16">
    <location>
        <begin position="237"/>
        <end position="310"/>
    </location>
</feature>
<keyword evidence="9" id="KW-0503">Monooxygenase</keyword>
<dbReference type="Proteomes" id="UP000053257">
    <property type="component" value="Unassembled WGS sequence"/>
</dbReference>
<dbReference type="STRING" id="745531.A0A0C3PMJ6"/>
<dbReference type="Gene3D" id="2.70.50.70">
    <property type="match status" value="1"/>
</dbReference>
<dbReference type="EC" id="1.14.99.56" evidence="15"/>
<keyword evidence="4" id="KW-0479">Metal-binding</keyword>
<dbReference type="OrthoDB" id="4849160at2759"/>
<evidence type="ECO:0000256" key="15">
    <source>
        <dbReference type="ARBA" id="ARBA00047174"/>
    </source>
</evidence>